<organism evidence="1 2">
    <name type="scientific">Aliiglaciecola litoralis</name>
    <dbReference type="NCBI Taxonomy" id="582857"/>
    <lineage>
        <taxon>Bacteria</taxon>
        <taxon>Pseudomonadati</taxon>
        <taxon>Pseudomonadota</taxon>
        <taxon>Gammaproteobacteria</taxon>
        <taxon>Alteromonadales</taxon>
        <taxon>Alteromonadaceae</taxon>
        <taxon>Aliiglaciecola</taxon>
    </lineage>
</organism>
<dbReference type="SUPFAM" id="SSF50939">
    <property type="entry name" value="Sialidases"/>
    <property type="match status" value="1"/>
</dbReference>
<protein>
    <submittedName>
        <fullName evidence="1">Sialidase family protein</fullName>
    </submittedName>
</protein>
<dbReference type="EMBL" id="BAAAFD010000005">
    <property type="protein sequence ID" value="GAA0857137.1"/>
    <property type="molecule type" value="Genomic_DNA"/>
</dbReference>
<proteinExistence type="predicted"/>
<dbReference type="Proteomes" id="UP001500359">
    <property type="component" value="Unassembled WGS sequence"/>
</dbReference>
<reference evidence="2" key="1">
    <citation type="journal article" date="2019" name="Int. J. Syst. Evol. Microbiol.">
        <title>The Global Catalogue of Microorganisms (GCM) 10K type strain sequencing project: providing services to taxonomists for standard genome sequencing and annotation.</title>
        <authorList>
            <consortium name="The Broad Institute Genomics Platform"/>
            <consortium name="The Broad Institute Genome Sequencing Center for Infectious Disease"/>
            <person name="Wu L."/>
            <person name="Ma J."/>
        </authorList>
    </citation>
    <scope>NUCLEOTIDE SEQUENCE [LARGE SCALE GENOMIC DNA]</scope>
    <source>
        <strain evidence="2">JCM 15896</strain>
    </source>
</reference>
<keyword evidence="2" id="KW-1185">Reference proteome</keyword>
<evidence type="ECO:0000313" key="1">
    <source>
        <dbReference type="EMBL" id="GAA0857137.1"/>
    </source>
</evidence>
<name>A0ABP3WZK1_9ALTE</name>
<dbReference type="RefSeq" id="WP_343859815.1">
    <property type="nucleotide sequence ID" value="NZ_BAAAFD010000005.1"/>
</dbReference>
<evidence type="ECO:0000313" key="2">
    <source>
        <dbReference type="Proteomes" id="UP001500359"/>
    </source>
</evidence>
<sequence>MQFHWTKKLTVSPKHNAFTDLCEYNRQLICCYREATDHMGVDGAVRIMILNYEGQIIAQSRITIAHCDLRDPKLTVMPDGKLLLNAYARCYDNNDKWTHSHSLCWFSTDGLSWSSARWYGEKNWWVWSLAWHQDQAFGLAYNRKQQSLNWYKGNPLRGFHCIEREVLGLKTHGLGYPNEAALCFTSDETALAIVRRDADSFTAQLGICTKPHRSWQWIDLQEYIGGPAILLWDESHLIISGRRWNGKQFNTAIWLLELTTQKLQLLSLLPSAGDNSYPGLVRRGQDLYVCYYSSHLSATSDIFLAKLSLS</sequence>
<comment type="caution">
    <text evidence="1">The sequence shown here is derived from an EMBL/GenBank/DDBJ whole genome shotgun (WGS) entry which is preliminary data.</text>
</comment>
<gene>
    <name evidence="1" type="ORF">GCM10009114_21740</name>
</gene>
<dbReference type="InterPro" id="IPR036278">
    <property type="entry name" value="Sialidase_sf"/>
</dbReference>
<accession>A0ABP3WZK1</accession>
<dbReference type="Gene3D" id="2.120.10.10">
    <property type="match status" value="1"/>
</dbReference>